<organism evidence="3 4">
    <name type="scientific">Pseudocohnilembus persalinus</name>
    <name type="common">Ciliate</name>
    <dbReference type="NCBI Taxonomy" id="266149"/>
    <lineage>
        <taxon>Eukaryota</taxon>
        <taxon>Sar</taxon>
        <taxon>Alveolata</taxon>
        <taxon>Ciliophora</taxon>
        <taxon>Intramacronucleata</taxon>
        <taxon>Oligohymenophorea</taxon>
        <taxon>Scuticociliatia</taxon>
        <taxon>Philasterida</taxon>
        <taxon>Pseudocohnilembidae</taxon>
        <taxon>Pseudocohnilembus</taxon>
    </lineage>
</organism>
<name>A0A0V0QZQ6_PSEPJ</name>
<feature type="coiled-coil region" evidence="1">
    <location>
        <begin position="349"/>
        <end position="391"/>
    </location>
</feature>
<evidence type="ECO:0000256" key="1">
    <source>
        <dbReference type="SAM" id="Coils"/>
    </source>
</evidence>
<comment type="caution">
    <text evidence="3">The sequence shown here is derived from an EMBL/GenBank/DDBJ whole genome shotgun (WGS) entry which is preliminary data.</text>
</comment>
<dbReference type="EMBL" id="LDAU01000081">
    <property type="protein sequence ID" value="KRX07713.1"/>
    <property type="molecule type" value="Genomic_DNA"/>
</dbReference>
<accession>A0A0V0QZQ6</accession>
<reference evidence="3 4" key="1">
    <citation type="journal article" date="2015" name="Sci. Rep.">
        <title>Genome of the facultative scuticociliatosis pathogen Pseudocohnilembus persalinus provides insight into its virulence through horizontal gene transfer.</title>
        <authorList>
            <person name="Xiong J."/>
            <person name="Wang G."/>
            <person name="Cheng J."/>
            <person name="Tian M."/>
            <person name="Pan X."/>
            <person name="Warren A."/>
            <person name="Jiang C."/>
            <person name="Yuan D."/>
            <person name="Miao W."/>
        </authorList>
    </citation>
    <scope>NUCLEOTIDE SEQUENCE [LARGE SCALE GENOMIC DNA]</scope>
    <source>
        <strain evidence="3">36N120E</strain>
    </source>
</reference>
<keyword evidence="1" id="KW-0175">Coiled coil</keyword>
<feature type="region of interest" description="Disordered" evidence="2">
    <location>
        <begin position="258"/>
        <end position="277"/>
    </location>
</feature>
<feature type="compositionally biased region" description="Polar residues" evidence="2">
    <location>
        <begin position="265"/>
        <end position="277"/>
    </location>
</feature>
<evidence type="ECO:0000313" key="4">
    <source>
        <dbReference type="Proteomes" id="UP000054937"/>
    </source>
</evidence>
<gene>
    <name evidence="3" type="ORF">PPERSA_05776</name>
</gene>
<dbReference type="InParanoid" id="A0A0V0QZQ6"/>
<keyword evidence="4" id="KW-1185">Reference proteome</keyword>
<evidence type="ECO:0008006" key="5">
    <source>
        <dbReference type="Google" id="ProtNLM"/>
    </source>
</evidence>
<dbReference type="AlphaFoldDB" id="A0A0V0QZQ6"/>
<evidence type="ECO:0000256" key="2">
    <source>
        <dbReference type="SAM" id="MobiDB-lite"/>
    </source>
</evidence>
<dbReference type="Proteomes" id="UP000054937">
    <property type="component" value="Unassembled WGS sequence"/>
</dbReference>
<proteinExistence type="predicted"/>
<protein>
    <recommendedName>
        <fullName evidence="5">PAS domain</fullName>
    </recommendedName>
</protein>
<dbReference type="OrthoDB" id="39614at2759"/>
<evidence type="ECO:0000313" key="3">
    <source>
        <dbReference type="EMBL" id="KRX07713.1"/>
    </source>
</evidence>
<sequence length="464" mass="54555">MINNDNKYQLDQNLDLNKNIQYQNEFVVFTKLIGAQNAKVFEIEHKAYLNTVQLKYGNNSNSAVIIMSGNIHNNYQITNVNYDFTRIFGFNKNEVINENVNKYIMPKALQTPHDKYVDGWLIPSILRIKLFPFLNFGIQIIGFIKEIDPIYLAPYEVTQNSANNDHILYHYIAYKVQDKQVVGCTQSFNKLYGLSQNLINGNSTEANNFSIDMIIPNLLDPEIQDQLLSMEEVQVKMNLIKMKENFLLDDERFANELESDEEGISENNQQKGNPQYNNYEEEDKIPLIQQHKNSKINTNNLLPLIEENQQDLISEQINHTIINDLDKNQYDILITLVKSVDIFEDNIQIIKLVEENEDYREKSQTKQKKELDKIKKQIEEREIAKKKKLKENDIENISGISDIGQKIVFQEENKIEKNFLISSPKRQNYYQANNEYYSSRLQPFREGQQDMENYFDITNYDPWH</sequence>